<dbReference type="Pfam" id="PF01256">
    <property type="entry name" value="Carb_kinase"/>
    <property type="match status" value="1"/>
</dbReference>
<feature type="binding site" evidence="8">
    <location>
        <begin position="202"/>
        <end position="206"/>
    </location>
    <ligand>
        <name>ATP</name>
        <dbReference type="ChEBI" id="CHEBI:30616"/>
    </ligand>
</feature>
<evidence type="ECO:0000256" key="7">
    <source>
        <dbReference type="ARBA" id="ARBA00047472"/>
    </source>
</evidence>
<dbReference type="AlphaFoldDB" id="A0A7R8UH03"/>
<evidence type="ECO:0000313" key="11">
    <source>
        <dbReference type="Proteomes" id="UP000594454"/>
    </source>
</evidence>
<keyword evidence="1 8" id="KW-0597">Phosphoprotein</keyword>
<dbReference type="InParanoid" id="A0A7R8UH03"/>
<comment type="similarity">
    <text evidence="8">Belongs to the NnrD/CARKD family.</text>
</comment>
<dbReference type="InterPro" id="IPR000631">
    <property type="entry name" value="CARKD"/>
</dbReference>
<dbReference type="FunFam" id="3.40.1190.20:FF:000023">
    <property type="entry name" value="ATP-dependent (S)-NAD(P)H-hydrate dehydratase"/>
    <property type="match status" value="1"/>
</dbReference>
<dbReference type="Gene3D" id="3.40.1190.20">
    <property type="match status" value="1"/>
</dbReference>
<dbReference type="NCBIfam" id="TIGR00196">
    <property type="entry name" value="yjeF_cterm"/>
    <property type="match status" value="1"/>
</dbReference>
<keyword evidence="6 8" id="KW-0456">Lyase</keyword>
<evidence type="ECO:0000256" key="4">
    <source>
        <dbReference type="ARBA" id="ARBA00022857"/>
    </source>
</evidence>
<dbReference type="FunCoup" id="A0A7R8UH03">
    <property type="interactions" value="256"/>
</dbReference>
<protein>
    <recommendedName>
        <fullName evidence="8">ATP-dependent (S)-NAD(P)H-hydrate dehydratase</fullName>
        <ecNumber evidence="8">4.2.1.93</ecNumber>
    </recommendedName>
    <alternativeName>
        <fullName evidence="8">ATP-dependent NAD(P)HX dehydratase</fullName>
    </alternativeName>
</protein>
<evidence type="ECO:0000259" key="9">
    <source>
        <dbReference type="PROSITE" id="PS51383"/>
    </source>
</evidence>
<dbReference type="SUPFAM" id="SSF53613">
    <property type="entry name" value="Ribokinase-like"/>
    <property type="match status" value="1"/>
</dbReference>
<accession>A0A7R8UH03</accession>
<dbReference type="PROSITE" id="PS51383">
    <property type="entry name" value="YJEF_C_3"/>
    <property type="match status" value="1"/>
</dbReference>
<name>A0A7R8UH03_HERIL</name>
<comment type="function">
    <text evidence="8">Catalyzes the dehydration of the S-form of NAD(P)HX at the expense of ATP, which is converted to ADP. Together with NAD(P)HX epimerase, which catalyzes the epimerization of the S- and R-forms, the enzyme allows the repair of both epimers of NAD(P)HX, a damaged form of NAD(P)H that is a result of enzymatic or heat-dependent hydration.</text>
</comment>
<dbReference type="OrthoDB" id="8110916at2759"/>
<evidence type="ECO:0000256" key="3">
    <source>
        <dbReference type="ARBA" id="ARBA00022840"/>
    </source>
</evidence>
<dbReference type="PANTHER" id="PTHR12592">
    <property type="entry name" value="ATP-DEPENDENT (S)-NAD(P)H-HYDRATE DEHYDRATASE FAMILY MEMBER"/>
    <property type="match status" value="1"/>
</dbReference>
<feature type="binding site" evidence="8">
    <location>
        <begin position="223"/>
        <end position="232"/>
    </location>
    <ligand>
        <name>ATP</name>
        <dbReference type="ChEBI" id="CHEBI:30616"/>
    </ligand>
</feature>
<comment type="catalytic activity">
    <reaction evidence="7 8">
        <text>(6S)-NADPHX + ATP = ADP + phosphate + NADPH + H(+)</text>
        <dbReference type="Rhea" id="RHEA:32231"/>
        <dbReference type="ChEBI" id="CHEBI:15378"/>
        <dbReference type="ChEBI" id="CHEBI:30616"/>
        <dbReference type="ChEBI" id="CHEBI:43474"/>
        <dbReference type="ChEBI" id="CHEBI:57783"/>
        <dbReference type="ChEBI" id="CHEBI:64076"/>
        <dbReference type="ChEBI" id="CHEBI:456216"/>
        <dbReference type="EC" id="4.2.1.93"/>
    </reaction>
</comment>
<feature type="binding site" evidence="8">
    <location>
        <begin position="171"/>
        <end position="177"/>
    </location>
    <ligand>
        <name>(6S)-NADPHX</name>
        <dbReference type="ChEBI" id="CHEBI:64076"/>
    </ligand>
</feature>
<keyword evidence="5 8" id="KW-0520">NAD</keyword>
<dbReference type="CDD" id="cd01171">
    <property type="entry name" value="YXKO-related"/>
    <property type="match status" value="1"/>
</dbReference>
<comment type="catalytic activity">
    <reaction evidence="8">
        <text>(6S)-NADHX + ATP = ADP + phosphate + NADH + H(+)</text>
        <dbReference type="Rhea" id="RHEA:19017"/>
        <dbReference type="ChEBI" id="CHEBI:15378"/>
        <dbReference type="ChEBI" id="CHEBI:30616"/>
        <dbReference type="ChEBI" id="CHEBI:43474"/>
        <dbReference type="ChEBI" id="CHEBI:57945"/>
        <dbReference type="ChEBI" id="CHEBI:64074"/>
        <dbReference type="ChEBI" id="CHEBI:456216"/>
        <dbReference type="EC" id="4.2.1.93"/>
    </reaction>
</comment>
<dbReference type="InterPro" id="IPR029056">
    <property type="entry name" value="Ribokinase-like"/>
</dbReference>
<dbReference type="GO" id="GO:0110051">
    <property type="term" value="P:metabolite repair"/>
    <property type="evidence" value="ECO:0007669"/>
    <property type="project" value="TreeGrafter"/>
</dbReference>
<keyword evidence="4" id="KW-0521">NADP</keyword>
<evidence type="ECO:0000256" key="6">
    <source>
        <dbReference type="ARBA" id="ARBA00023239"/>
    </source>
</evidence>
<keyword evidence="2 8" id="KW-0547">Nucleotide-binding</keyword>
<evidence type="ECO:0000313" key="10">
    <source>
        <dbReference type="EMBL" id="CAD7080409.1"/>
    </source>
</evidence>
<feature type="binding site" evidence="8">
    <location>
        <position position="233"/>
    </location>
    <ligand>
        <name>(6S)-NADPHX</name>
        <dbReference type="ChEBI" id="CHEBI:64076"/>
    </ligand>
</feature>
<organism evidence="10 11">
    <name type="scientific">Hermetia illucens</name>
    <name type="common">Black soldier fly</name>
    <dbReference type="NCBI Taxonomy" id="343691"/>
    <lineage>
        <taxon>Eukaryota</taxon>
        <taxon>Metazoa</taxon>
        <taxon>Ecdysozoa</taxon>
        <taxon>Arthropoda</taxon>
        <taxon>Hexapoda</taxon>
        <taxon>Insecta</taxon>
        <taxon>Pterygota</taxon>
        <taxon>Neoptera</taxon>
        <taxon>Endopterygota</taxon>
        <taxon>Diptera</taxon>
        <taxon>Brachycera</taxon>
        <taxon>Stratiomyomorpha</taxon>
        <taxon>Stratiomyidae</taxon>
        <taxon>Hermetiinae</taxon>
        <taxon>Hermetia</taxon>
    </lineage>
</organism>
<dbReference type="EC" id="4.2.1.93" evidence="8"/>
<keyword evidence="3 8" id="KW-0067">ATP-binding</keyword>
<keyword evidence="11" id="KW-1185">Reference proteome</keyword>
<dbReference type="EMBL" id="LR899010">
    <property type="protein sequence ID" value="CAD7080409.1"/>
    <property type="molecule type" value="Genomic_DNA"/>
</dbReference>
<sequence length="326" mass="36577">MALQEMIDKKNQQEITKMFTRIKKTIPRFADERHKGQSGRIGVVGGSLEYTGAPYFAAISALRTGADLVHVFCMTTAAPIIKSYSPELIVHPLLDDPKAIDKIEPWLDRLHCLVFGPGLGRDVHIERTVIQMMTYARRNNKPMILDADALSIVAQNTELIKNYDKVILTPNAMEFARLFGTQRENIPRRLKIFGNGPFILEKGRNDKIHNVRTTEKYECPRGGSGRRCGGQGDLLCGSLSTFFFWALEAKEEKNPGLVASYAASFLVKECNSRAFAKYGRGLTASDMIQEITGVFQDYYELTEEDLAEEKAAEQQARIDRIGPNIP</sequence>
<dbReference type="PANTHER" id="PTHR12592:SF0">
    <property type="entry name" value="ATP-DEPENDENT (S)-NAD(P)H-HYDRATE DEHYDRATASE"/>
    <property type="match status" value="1"/>
</dbReference>
<dbReference type="HAMAP" id="MF_01965">
    <property type="entry name" value="NADHX_dehydratase"/>
    <property type="match status" value="1"/>
</dbReference>
<feature type="domain" description="YjeF C-terminal" evidence="9">
    <location>
        <begin position="18"/>
        <end position="298"/>
    </location>
</feature>
<dbReference type="GO" id="GO:0046496">
    <property type="term" value="P:nicotinamide nucleotide metabolic process"/>
    <property type="evidence" value="ECO:0007669"/>
    <property type="project" value="UniProtKB-UniRule"/>
</dbReference>
<gene>
    <name evidence="10" type="ORF">HERILL_LOCUS3563</name>
</gene>
<comment type="cofactor">
    <cofactor evidence="8">
        <name>Mg(2+)</name>
        <dbReference type="ChEBI" id="CHEBI:18420"/>
    </cofactor>
</comment>
<dbReference type="Proteomes" id="UP000594454">
    <property type="component" value="Chromosome 2"/>
</dbReference>
<evidence type="ECO:0000256" key="1">
    <source>
        <dbReference type="ARBA" id="ARBA00022553"/>
    </source>
</evidence>
<dbReference type="GO" id="GO:0005524">
    <property type="term" value="F:ATP binding"/>
    <property type="evidence" value="ECO:0007669"/>
    <property type="project" value="UniProtKB-KW"/>
</dbReference>
<evidence type="ECO:0000256" key="8">
    <source>
        <dbReference type="HAMAP-Rule" id="MF_03157"/>
    </source>
</evidence>
<reference evidence="10 11" key="1">
    <citation type="submission" date="2020-11" db="EMBL/GenBank/DDBJ databases">
        <authorList>
            <person name="Wallbank WR R."/>
            <person name="Pardo Diaz C."/>
            <person name="Kozak K."/>
            <person name="Martin S."/>
            <person name="Jiggins C."/>
            <person name="Moest M."/>
            <person name="Warren A I."/>
            <person name="Generalovic N T."/>
            <person name="Byers J.R.P. K."/>
            <person name="Montejo-Kovacevich G."/>
            <person name="Yen C E."/>
        </authorList>
    </citation>
    <scope>NUCLEOTIDE SEQUENCE [LARGE SCALE GENOMIC DNA]</scope>
</reference>
<evidence type="ECO:0000256" key="5">
    <source>
        <dbReference type="ARBA" id="ARBA00023027"/>
    </source>
</evidence>
<proteinExistence type="inferred from homology"/>
<feature type="binding site" evidence="8">
    <location>
        <position position="118"/>
    </location>
    <ligand>
        <name>(6S)-NADPHX</name>
        <dbReference type="ChEBI" id="CHEBI:64076"/>
    </ligand>
</feature>
<evidence type="ECO:0000256" key="2">
    <source>
        <dbReference type="ARBA" id="ARBA00022741"/>
    </source>
</evidence>
<dbReference type="GO" id="GO:0047453">
    <property type="term" value="F:ATP-dependent NAD(P)H-hydrate dehydratase activity"/>
    <property type="evidence" value="ECO:0007669"/>
    <property type="project" value="UniProtKB-UniRule"/>
</dbReference>